<comment type="caution">
    <text evidence="1">The sequence shown here is derived from an EMBL/GenBank/DDBJ whole genome shotgun (WGS) entry which is preliminary data.</text>
</comment>
<feature type="non-terminal residue" evidence="1">
    <location>
        <position position="64"/>
    </location>
</feature>
<dbReference type="SUPFAM" id="SSF117281">
    <property type="entry name" value="Kelch motif"/>
    <property type="match status" value="1"/>
</dbReference>
<dbReference type="Gene3D" id="2.120.10.80">
    <property type="entry name" value="Kelch-type beta propeller"/>
    <property type="match status" value="1"/>
</dbReference>
<evidence type="ECO:0000313" key="1">
    <source>
        <dbReference type="EMBL" id="KAG0020413.1"/>
    </source>
</evidence>
<dbReference type="EMBL" id="JAAAID010000218">
    <property type="protein sequence ID" value="KAG0020413.1"/>
    <property type="molecule type" value="Genomic_DNA"/>
</dbReference>
<keyword evidence="2" id="KW-1185">Reference proteome</keyword>
<organism evidence="1 2">
    <name type="scientific">Entomortierella chlamydospora</name>
    <dbReference type="NCBI Taxonomy" id="101097"/>
    <lineage>
        <taxon>Eukaryota</taxon>
        <taxon>Fungi</taxon>
        <taxon>Fungi incertae sedis</taxon>
        <taxon>Mucoromycota</taxon>
        <taxon>Mortierellomycotina</taxon>
        <taxon>Mortierellomycetes</taxon>
        <taxon>Mortierellales</taxon>
        <taxon>Mortierellaceae</taxon>
        <taxon>Entomortierella</taxon>
    </lineage>
</organism>
<proteinExistence type="predicted"/>
<reference evidence="1" key="1">
    <citation type="journal article" date="2020" name="Fungal Divers.">
        <title>Resolving the Mortierellaceae phylogeny through synthesis of multi-gene phylogenetics and phylogenomics.</title>
        <authorList>
            <person name="Vandepol N."/>
            <person name="Liber J."/>
            <person name="Desiro A."/>
            <person name="Na H."/>
            <person name="Kennedy M."/>
            <person name="Barry K."/>
            <person name="Grigoriev I.V."/>
            <person name="Miller A.N."/>
            <person name="O'Donnell K."/>
            <person name="Stajich J.E."/>
            <person name="Bonito G."/>
        </authorList>
    </citation>
    <scope>NUCLEOTIDE SEQUENCE</scope>
    <source>
        <strain evidence="1">NRRL 2769</strain>
    </source>
</reference>
<dbReference type="AlphaFoldDB" id="A0A9P6N187"/>
<evidence type="ECO:0000313" key="2">
    <source>
        <dbReference type="Proteomes" id="UP000703661"/>
    </source>
</evidence>
<accession>A0A9P6N187</accession>
<evidence type="ECO:0008006" key="3">
    <source>
        <dbReference type="Google" id="ProtNLM"/>
    </source>
</evidence>
<dbReference type="InterPro" id="IPR015915">
    <property type="entry name" value="Kelch-typ_b-propeller"/>
</dbReference>
<sequence>MACLVPAYSGARMILYEGFATSATPDRGHSFNDIFILDVATLTWTQGNVSTIGSGRGSHACAVS</sequence>
<gene>
    <name evidence="1" type="ORF">BGZ80_004224</name>
</gene>
<protein>
    <recommendedName>
        <fullName evidence="3">Kelch repeat protein</fullName>
    </recommendedName>
</protein>
<name>A0A9P6N187_9FUNG</name>
<dbReference type="Proteomes" id="UP000703661">
    <property type="component" value="Unassembled WGS sequence"/>
</dbReference>